<dbReference type="Gene3D" id="1.10.150.20">
    <property type="entry name" value="5' to 3' exonuclease, C-terminal subdomain"/>
    <property type="match status" value="1"/>
</dbReference>
<evidence type="ECO:0000256" key="1">
    <source>
        <dbReference type="ARBA" id="ARBA00022478"/>
    </source>
</evidence>
<dbReference type="GO" id="GO:0003677">
    <property type="term" value="F:DNA binding"/>
    <property type="evidence" value="ECO:0007669"/>
    <property type="project" value="InterPro"/>
</dbReference>
<evidence type="ECO:0000256" key="2">
    <source>
        <dbReference type="ARBA" id="ARBA00023163"/>
    </source>
</evidence>
<proteinExistence type="predicted"/>
<dbReference type="EMBL" id="CAFAAB010000151">
    <property type="protein sequence ID" value="CAB4790832.1"/>
    <property type="molecule type" value="Genomic_DNA"/>
</dbReference>
<dbReference type="InterPro" id="IPR036603">
    <property type="entry name" value="RBP11-like"/>
</dbReference>
<evidence type="ECO:0000259" key="4">
    <source>
        <dbReference type="Pfam" id="PF03118"/>
    </source>
</evidence>
<organism evidence="5">
    <name type="scientific">freshwater metagenome</name>
    <dbReference type="NCBI Taxonomy" id="449393"/>
    <lineage>
        <taxon>unclassified sequences</taxon>
        <taxon>metagenomes</taxon>
        <taxon>ecological metagenomes</taxon>
    </lineage>
</organism>
<feature type="domain" description="DNA-directed RNA polymerase RpoA/D/Rpb3-type" evidence="3">
    <location>
        <begin position="9"/>
        <end position="44"/>
    </location>
</feature>
<dbReference type="SUPFAM" id="SSF47789">
    <property type="entry name" value="C-terminal domain of RNA polymerase alpha subunit"/>
    <property type="match status" value="1"/>
</dbReference>
<keyword evidence="2" id="KW-0804">Transcription</keyword>
<protein>
    <submittedName>
        <fullName evidence="5">Unannotated protein</fullName>
    </submittedName>
</protein>
<gene>
    <name evidence="5" type="ORF">UFOPK2958_01176</name>
</gene>
<dbReference type="Gene3D" id="3.30.1360.10">
    <property type="entry name" value="RNA polymerase, RBP11-like subunit"/>
    <property type="match status" value="1"/>
</dbReference>
<keyword evidence="1" id="KW-0240">DNA-directed RNA polymerase</keyword>
<reference evidence="5" key="1">
    <citation type="submission" date="2020-05" db="EMBL/GenBank/DDBJ databases">
        <authorList>
            <person name="Chiriac C."/>
            <person name="Salcher M."/>
            <person name="Ghai R."/>
            <person name="Kavagutti S V."/>
        </authorList>
    </citation>
    <scope>NUCLEOTIDE SEQUENCE</scope>
</reference>
<name>A0A6J6X1Q7_9ZZZZ</name>
<dbReference type="GO" id="GO:0003899">
    <property type="term" value="F:DNA-directed RNA polymerase activity"/>
    <property type="evidence" value="ECO:0007669"/>
    <property type="project" value="InterPro"/>
</dbReference>
<accession>A0A6J6X1Q7</accession>
<dbReference type="GO" id="GO:0046983">
    <property type="term" value="F:protein dimerization activity"/>
    <property type="evidence" value="ECO:0007669"/>
    <property type="project" value="InterPro"/>
</dbReference>
<evidence type="ECO:0000259" key="3">
    <source>
        <dbReference type="Pfam" id="PF01193"/>
    </source>
</evidence>
<dbReference type="Pfam" id="PF01193">
    <property type="entry name" value="RNA_pol_L"/>
    <property type="match status" value="1"/>
</dbReference>
<dbReference type="InterPro" id="IPR011260">
    <property type="entry name" value="RNAP_asu_C"/>
</dbReference>
<dbReference type="GO" id="GO:0000428">
    <property type="term" value="C:DNA-directed RNA polymerase complex"/>
    <property type="evidence" value="ECO:0007669"/>
    <property type="project" value="UniProtKB-KW"/>
</dbReference>
<dbReference type="Pfam" id="PF03118">
    <property type="entry name" value="RNA_pol_A_CTD"/>
    <property type="match status" value="1"/>
</dbReference>
<dbReference type="GO" id="GO:0006351">
    <property type="term" value="P:DNA-templated transcription"/>
    <property type="evidence" value="ECO:0007669"/>
    <property type="project" value="InterPro"/>
</dbReference>
<sequence>MSFEVEPVRVDLAKDFDSLIIAIETDGSIAPSEALSSAGKTLESLVELIATFDEAVPALQLGDVSAATAAASELDINIEALGLGERARNCLKRAGINTVAQLTNATERDLMAITNFGETSLKDVNERLAERGLALKLEF</sequence>
<evidence type="ECO:0000313" key="5">
    <source>
        <dbReference type="EMBL" id="CAB4790832.1"/>
    </source>
</evidence>
<feature type="domain" description="RNA polymerase alpha subunit C-terminal" evidence="4">
    <location>
        <begin position="71"/>
        <end position="130"/>
    </location>
</feature>
<dbReference type="InterPro" id="IPR011263">
    <property type="entry name" value="DNA-dir_RNA_pol_RpoA/D/Rpb3"/>
</dbReference>
<dbReference type="AlphaFoldDB" id="A0A6J6X1Q7"/>
<dbReference type="SUPFAM" id="SSF55257">
    <property type="entry name" value="RBP11-like subunits of RNA polymerase"/>
    <property type="match status" value="1"/>
</dbReference>